<dbReference type="GO" id="GO:0020037">
    <property type="term" value="F:heme binding"/>
    <property type="evidence" value="ECO:0007669"/>
    <property type="project" value="InterPro"/>
</dbReference>
<dbReference type="PANTHER" id="PTHR46696:SF1">
    <property type="entry name" value="CYTOCHROME P450 YJIB-RELATED"/>
    <property type="match status" value="1"/>
</dbReference>
<dbReference type="FunFam" id="1.10.630.10:FF:000018">
    <property type="entry name" value="Cytochrome P450 monooxygenase"/>
    <property type="match status" value="1"/>
</dbReference>
<reference evidence="9 10" key="1">
    <citation type="submission" date="2019-09" db="EMBL/GenBank/DDBJ databases">
        <title>Goodfellowia gen. nov., a new genus of the Pseudonocardineae related to Actinoalloteichus, containing Goodfellowia coeruleoviolacea gen. nov., comb. nov. gen. nov., comb. nov.</title>
        <authorList>
            <person name="Labeda D."/>
        </authorList>
    </citation>
    <scope>NUCLEOTIDE SEQUENCE [LARGE SCALE GENOMIC DNA]</scope>
    <source>
        <strain evidence="9 10">AN110305</strain>
    </source>
</reference>
<dbReference type="GO" id="GO:0016705">
    <property type="term" value="F:oxidoreductase activity, acting on paired donors, with incorporation or reduction of molecular oxygen"/>
    <property type="evidence" value="ECO:0007669"/>
    <property type="project" value="InterPro"/>
</dbReference>
<dbReference type="InterPro" id="IPR002397">
    <property type="entry name" value="Cyt_P450_B"/>
</dbReference>
<dbReference type="InterPro" id="IPR001128">
    <property type="entry name" value="Cyt_P450"/>
</dbReference>
<accession>A0A5B2XH73</accession>
<evidence type="ECO:0000256" key="7">
    <source>
        <dbReference type="RuleBase" id="RU000461"/>
    </source>
</evidence>
<dbReference type="PRINTS" id="PR00359">
    <property type="entry name" value="BP450"/>
</dbReference>
<evidence type="ECO:0000256" key="1">
    <source>
        <dbReference type="ARBA" id="ARBA00010617"/>
    </source>
</evidence>
<comment type="similarity">
    <text evidence="1 7">Belongs to the cytochrome P450 family.</text>
</comment>
<name>A0A5B2XH73_9PSEU</name>
<dbReference type="GO" id="GO:0005506">
    <property type="term" value="F:iron ion binding"/>
    <property type="evidence" value="ECO:0007669"/>
    <property type="project" value="InterPro"/>
</dbReference>
<evidence type="ECO:0000256" key="5">
    <source>
        <dbReference type="ARBA" id="ARBA00023004"/>
    </source>
</evidence>
<dbReference type="PANTHER" id="PTHR46696">
    <property type="entry name" value="P450, PUTATIVE (EUROFUNG)-RELATED"/>
    <property type="match status" value="1"/>
</dbReference>
<dbReference type="PROSITE" id="PS00086">
    <property type="entry name" value="CYTOCHROME_P450"/>
    <property type="match status" value="1"/>
</dbReference>
<protein>
    <submittedName>
        <fullName evidence="9">Cytochrome P450</fullName>
    </submittedName>
</protein>
<evidence type="ECO:0000256" key="2">
    <source>
        <dbReference type="ARBA" id="ARBA00022617"/>
    </source>
</evidence>
<sequence length="398" mass="42871">MTGADIHAEAARLRARGPVTPVLLPGDVRAWSVTGHAAARALLADSRVSKDPRKHWPAFANGEIGGDWPLIDWLSDNMTTAHGVDHTRLRKLAAKAFTPRRVAEMRPRVERITNALLDGLAATPPGAVVDLKSLYGTPLPAQVICELFGVPEEDRDAVLRGGEANTDTRLSAEQARRNIEQWQRAIGELVKAKRRTPGDDLTSALVGAQEDGSALTDSELLGTLNLILSAGSGTVTNLLCGVVVALLTHPDQYELVRTGRRTWQDVVDEVLRVESPIAQLPFRFAIEDLELGGVVIPRGEPILVGYAAVGRDPEVHGADAGRFDITRANKEHLSFGHGAHFCVGAQLAQLEASIAMPALFERFPDLRLAVDVAELEPRGSFIMNAHATLPVRLTGVSS</sequence>
<evidence type="ECO:0000256" key="6">
    <source>
        <dbReference type="ARBA" id="ARBA00023033"/>
    </source>
</evidence>
<evidence type="ECO:0000313" key="10">
    <source>
        <dbReference type="Proteomes" id="UP000323454"/>
    </source>
</evidence>
<comment type="caution">
    <text evidence="9">The sequence shown here is derived from an EMBL/GenBank/DDBJ whole genome shotgun (WGS) entry which is preliminary data.</text>
</comment>
<evidence type="ECO:0000256" key="3">
    <source>
        <dbReference type="ARBA" id="ARBA00022723"/>
    </source>
</evidence>
<evidence type="ECO:0000256" key="8">
    <source>
        <dbReference type="SAM" id="Coils"/>
    </source>
</evidence>
<keyword evidence="10" id="KW-1185">Reference proteome</keyword>
<dbReference type="AlphaFoldDB" id="A0A5B2XH73"/>
<dbReference type="CDD" id="cd11029">
    <property type="entry name" value="CYP107-like"/>
    <property type="match status" value="1"/>
</dbReference>
<organism evidence="9 10">
    <name type="scientific">Solihabitans fulvus</name>
    <dbReference type="NCBI Taxonomy" id="1892852"/>
    <lineage>
        <taxon>Bacteria</taxon>
        <taxon>Bacillati</taxon>
        <taxon>Actinomycetota</taxon>
        <taxon>Actinomycetes</taxon>
        <taxon>Pseudonocardiales</taxon>
        <taxon>Pseudonocardiaceae</taxon>
        <taxon>Solihabitans</taxon>
    </lineage>
</organism>
<dbReference type="Proteomes" id="UP000323454">
    <property type="component" value="Unassembled WGS sequence"/>
</dbReference>
<evidence type="ECO:0000256" key="4">
    <source>
        <dbReference type="ARBA" id="ARBA00023002"/>
    </source>
</evidence>
<dbReference type="Gene3D" id="1.10.630.10">
    <property type="entry name" value="Cytochrome P450"/>
    <property type="match status" value="1"/>
</dbReference>
<dbReference type="SUPFAM" id="SSF48264">
    <property type="entry name" value="Cytochrome P450"/>
    <property type="match status" value="1"/>
</dbReference>
<keyword evidence="6 7" id="KW-0503">Monooxygenase</keyword>
<dbReference type="OrthoDB" id="5500002at2"/>
<dbReference type="InterPro" id="IPR036396">
    <property type="entry name" value="Cyt_P450_sf"/>
</dbReference>
<dbReference type="EMBL" id="VUOB01000021">
    <property type="protein sequence ID" value="KAA2262743.1"/>
    <property type="molecule type" value="Genomic_DNA"/>
</dbReference>
<keyword evidence="8" id="KW-0175">Coiled coil</keyword>
<keyword evidence="5 7" id="KW-0408">Iron</keyword>
<feature type="coiled-coil region" evidence="8">
    <location>
        <begin position="165"/>
        <end position="192"/>
    </location>
</feature>
<evidence type="ECO:0000313" key="9">
    <source>
        <dbReference type="EMBL" id="KAA2262743.1"/>
    </source>
</evidence>
<dbReference type="GO" id="GO:0004497">
    <property type="term" value="F:monooxygenase activity"/>
    <property type="evidence" value="ECO:0007669"/>
    <property type="project" value="UniProtKB-KW"/>
</dbReference>
<gene>
    <name evidence="9" type="ORF">F0L68_11785</name>
</gene>
<dbReference type="InterPro" id="IPR017972">
    <property type="entry name" value="Cyt_P450_CS"/>
</dbReference>
<proteinExistence type="inferred from homology"/>
<keyword evidence="3 7" id="KW-0479">Metal-binding</keyword>
<reference evidence="9 10" key="2">
    <citation type="submission" date="2019-09" db="EMBL/GenBank/DDBJ databases">
        <authorList>
            <person name="Jin C."/>
        </authorList>
    </citation>
    <scope>NUCLEOTIDE SEQUENCE [LARGE SCALE GENOMIC DNA]</scope>
    <source>
        <strain evidence="9 10">AN110305</strain>
    </source>
</reference>
<keyword evidence="2 7" id="KW-0349">Heme</keyword>
<keyword evidence="4 7" id="KW-0560">Oxidoreductase</keyword>
<dbReference type="Pfam" id="PF00067">
    <property type="entry name" value="p450"/>
    <property type="match status" value="1"/>
</dbReference>